<gene>
    <name evidence="2" type="ORF">CLV54_2184</name>
</gene>
<reference evidence="2 3" key="1">
    <citation type="submission" date="2017-11" db="EMBL/GenBank/DDBJ databases">
        <title>Genomic Encyclopedia of Archaeal and Bacterial Type Strains, Phase II (KMG-II): From Individual Species to Whole Genera.</title>
        <authorList>
            <person name="Goeker M."/>
        </authorList>
    </citation>
    <scope>NUCLEOTIDE SEQUENCE [LARGE SCALE GENOMIC DNA]</scope>
    <source>
        <strain evidence="2 3">DSM 25625</strain>
    </source>
</reference>
<sequence>MKRTIRGTAGVLAGLALILATATATGAQASDNSIAEITPSQVTASTSPEQTLESTLIQLATTQDPAEAEAIWNGNEPATGYFADDGTLLSATLTPTPPVNALITWMLMPA</sequence>
<feature type="chain" id="PRO_5014708807" evidence="1">
    <location>
        <begin position="30"/>
        <end position="110"/>
    </location>
</feature>
<name>A0A2M9BWQ5_9MICO</name>
<keyword evidence="3" id="KW-1185">Reference proteome</keyword>
<dbReference type="RefSeq" id="WP_157802922.1">
    <property type="nucleotide sequence ID" value="NZ_PGFB01000003.1"/>
</dbReference>
<keyword evidence="1" id="KW-0732">Signal</keyword>
<evidence type="ECO:0000256" key="1">
    <source>
        <dbReference type="SAM" id="SignalP"/>
    </source>
</evidence>
<organism evidence="2 3">
    <name type="scientific">Compostimonas suwonensis</name>
    <dbReference type="NCBI Taxonomy" id="1048394"/>
    <lineage>
        <taxon>Bacteria</taxon>
        <taxon>Bacillati</taxon>
        <taxon>Actinomycetota</taxon>
        <taxon>Actinomycetes</taxon>
        <taxon>Micrococcales</taxon>
        <taxon>Microbacteriaceae</taxon>
        <taxon>Compostimonas</taxon>
    </lineage>
</organism>
<feature type="signal peptide" evidence="1">
    <location>
        <begin position="1"/>
        <end position="29"/>
    </location>
</feature>
<evidence type="ECO:0000313" key="3">
    <source>
        <dbReference type="Proteomes" id="UP000230161"/>
    </source>
</evidence>
<comment type="caution">
    <text evidence="2">The sequence shown here is derived from an EMBL/GenBank/DDBJ whole genome shotgun (WGS) entry which is preliminary data.</text>
</comment>
<dbReference type="Proteomes" id="UP000230161">
    <property type="component" value="Unassembled WGS sequence"/>
</dbReference>
<evidence type="ECO:0000313" key="2">
    <source>
        <dbReference type="EMBL" id="PJJ62382.1"/>
    </source>
</evidence>
<dbReference type="AlphaFoldDB" id="A0A2M9BWQ5"/>
<accession>A0A2M9BWQ5</accession>
<proteinExistence type="predicted"/>
<protein>
    <submittedName>
        <fullName evidence="2">Uncharacterized protein</fullName>
    </submittedName>
</protein>
<dbReference type="EMBL" id="PGFB01000003">
    <property type="protein sequence ID" value="PJJ62382.1"/>
    <property type="molecule type" value="Genomic_DNA"/>
</dbReference>